<dbReference type="InterPro" id="IPR036390">
    <property type="entry name" value="WH_DNA-bd_sf"/>
</dbReference>
<dbReference type="InterPro" id="IPR012906">
    <property type="entry name" value="PaaX-like_N"/>
</dbReference>
<dbReference type="InterPro" id="IPR013225">
    <property type="entry name" value="PaaX_C"/>
</dbReference>
<dbReference type="PIRSF" id="PIRSF020623">
    <property type="entry name" value="PaaX"/>
    <property type="match status" value="1"/>
</dbReference>
<dbReference type="EMBL" id="FPAW01000019">
    <property type="protein sequence ID" value="SFU02660.1"/>
    <property type="molecule type" value="Genomic_DNA"/>
</dbReference>
<protein>
    <submittedName>
        <fullName evidence="3">Transcriptional regulator, PaaX family</fullName>
    </submittedName>
</protein>
<feature type="domain" description="Transcriptional repressor PaaX-like C-terminal" evidence="2">
    <location>
        <begin position="175"/>
        <end position="239"/>
    </location>
</feature>
<dbReference type="STRING" id="999627.SAMN05216236_11968"/>
<sequence length="265" mass="28724">MDPLAPLINALHAEGRLRVWSLVITIFGDLVQHRGGQVSTARLRALLGRVGVEQGALRTALSRLGSDGWVTSERMGRTSQYRLSAHGLARFAPATTRIYAPPREGPVTQWAAIMTLTGSGAQSVRICPADEVDEAGDCRVVGELTTVSDRFRSAMLDPAHRASLAALALDLRALDKPVIAPLDAAAARLLLIHRWRRIVLRFPDLAVELLPKDAPLRDPRAAVARAYAALTPLAEAWLDSEIGGQKPMPKATIDADNRFRASRKA</sequence>
<evidence type="ECO:0000313" key="3">
    <source>
        <dbReference type="EMBL" id="SFU02660.1"/>
    </source>
</evidence>
<dbReference type="RefSeq" id="WP_051372435.1">
    <property type="nucleotide sequence ID" value="NZ_FPAW01000019.1"/>
</dbReference>
<proteinExistence type="predicted"/>
<dbReference type="AlphaFoldDB" id="A0A1I7CTB9"/>
<gene>
    <name evidence="3" type="ORF">SAMN05216236_11968</name>
</gene>
<dbReference type="SUPFAM" id="SSF46785">
    <property type="entry name" value="Winged helix' DNA-binding domain"/>
    <property type="match status" value="1"/>
</dbReference>
<organism evidence="3 4">
    <name type="scientific">Sedimentitalea nanhaiensis</name>
    <dbReference type="NCBI Taxonomy" id="999627"/>
    <lineage>
        <taxon>Bacteria</taxon>
        <taxon>Pseudomonadati</taxon>
        <taxon>Pseudomonadota</taxon>
        <taxon>Alphaproteobacteria</taxon>
        <taxon>Rhodobacterales</taxon>
        <taxon>Paracoccaceae</taxon>
        <taxon>Sedimentitalea</taxon>
    </lineage>
</organism>
<dbReference type="Pfam" id="PF07848">
    <property type="entry name" value="PaaX"/>
    <property type="match status" value="1"/>
</dbReference>
<evidence type="ECO:0000313" key="4">
    <source>
        <dbReference type="Proteomes" id="UP000182466"/>
    </source>
</evidence>
<dbReference type="InterPro" id="IPR011965">
    <property type="entry name" value="PaaX_trns_reg"/>
</dbReference>
<dbReference type="GO" id="GO:0006351">
    <property type="term" value="P:DNA-templated transcription"/>
    <property type="evidence" value="ECO:0007669"/>
    <property type="project" value="InterPro"/>
</dbReference>
<name>A0A1I7CTB9_9RHOB</name>
<dbReference type="Proteomes" id="UP000182466">
    <property type="component" value="Unassembled WGS sequence"/>
</dbReference>
<dbReference type="PANTHER" id="PTHR30319:SF1">
    <property type="entry name" value="TRANSCRIPTIONAL REPRESSOR PAAX"/>
    <property type="match status" value="1"/>
</dbReference>
<dbReference type="PANTHER" id="PTHR30319">
    <property type="entry name" value="PHENYLACETIC ACID REGULATOR-RELATED TRANSCRIPTIONAL REPRESSOR"/>
    <property type="match status" value="1"/>
</dbReference>
<evidence type="ECO:0000259" key="1">
    <source>
        <dbReference type="Pfam" id="PF07848"/>
    </source>
</evidence>
<dbReference type="Gene3D" id="1.20.58.1460">
    <property type="match status" value="1"/>
</dbReference>
<dbReference type="InterPro" id="IPR036388">
    <property type="entry name" value="WH-like_DNA-bd_sf"/>
</dbReference>
<dbReference type="eggNOG" id="COG3327">
    <property type="taxonomic scope" value="Bacteria"/>
</dbReference>
<dbReference type="Pfam" id="PF08223">
    <property type="entry name" value="PaaX_C"/>
    <property type="match status" value="1"/>
</dbReference>
<evidence type="ECO:0000259" key="2">
    <source>
        <dbReference type="Pfam" id="PF08223"/>
    </source>
</evidence>
<reference evidence="3 4" key="1">
    <citation type="submission" date="2016-10" db="EMBL/GenBank/DDBJ databases">
        <authorList>
            <person name="de Groot N.N."/>
        </authorList>
    </citation>
    <scope>NUCLEOTIDE SEQUENCE [LARGE SCALE GENOMIC DNA]</scope>
    <source>
        <strain evidence="3 4">CGMCC 1.10959</strain>
    </source>
</reference>
<keyword evidence="4" id="KW-1185">Reference proteome</keyword>
<accession>A0A1I7CTB9</accession>
<feature type="domain" description="Transcriptional repressor PaaX-like N-terminal" evidence="1">
    <location>
        <begin position="20"/>
        <end position="87"/>
    </location>
</feature>
<dbReference type="Gene3D" id="1.10.10.10">
    <property type="entry name" value="Winged helix-like DNA-binding domain superfamily/Winged helix DNA-binding domain"/>
    <property type="match status" value="1"/>
</dbReference>
<dbReference type="Gene3D" id="3.30.70.2670">
    <property type="match status" value="1"/>
</dbReference>